<feature type="compositionally biased region" description="Basic and acidic residues" evidence="9">
    <location>
        <begin position="271"/>
        <end position="282"/>
    </location>
</feature>
<dbReference type="EMBL" id="BSRI01000002">
    <property type="protein sequence ID" value="GLV59056.1"/>
    <property type="molecule type" value="Genomic_DNA"/>
</dbReference>
<keyword evidence="3 8" id="KW-0808">Transferase</keyword>
<feature type="binding site" evidence="8">
    <location>
        <position position="170"/>
    </location>
    <ligand>
        <name>substrate</name>
    </ligand>
</feature>
<comment type="subcellular location">
    <subcellularLocation>
        <location evidence="8">Cytoplasm</location>
    </subcellularLocation>
</comment>
<dbReference type="GO" id="GO:0016301">
    <property type="term" value="F:kinase activity"/>
    <property type="evidence" value="ECO:0007669"/>
    <property type="project" value="UniProtKB-KW"/>
</dbReference>
<dbReference type="Pfam" id="PF00696">
    <property type="entry name" value="AA_kinase"/>
    <property type="match status" value="1"/>
</dbReference>
<evidence type="ECO:0000256" key="6">
    <source>
        <dbReference type="ARBA" id="ARBA00022840"/>
    </source>
</evidence>
<comment type="function">
    <text evidence="8">Catalyzes the phosphorylation of LysW-gamma-alpha-aminoadipate.</text>
</comment>
<evidence type="ECO:0000256" key="1">
    <source>
        <dbReference type="ARBA" id="ARBA00022490"/>
    </source>
</evidence>
<dbReference type="InterPro" id="IPR004662">
    <property type="entry name" value="AcgluKinase_fam"/>
</dbReference>
<dbReference type="SUPFAM" id="SSF53633">
    <property type="entry name" value="Carbamate kinase-like"/>
    <property type="match status" value="1"/>
</dbReference>
<comment type="catalytic activity">
    <reaction evidence="8">
        <text>[amino-group carrier protein]-C-terminal-N-(1,4-dicarboxybutan-1-yl)-L-glutamine + ATP = [amino-group carrier protein]-C-terminal-N-(1-carboxy-5-phosphooxy-5-oxopentan-1-yl)-L-glutamine + ADP</text>
        <dbReference type="Rhea" id="RHEA:41944"/>
        <dbReference type="Rhea" id="RHEA-COMP:9694"/>
        <dbReference type="Rhea" id="RHEA-COMP:9712"/>
        <dbReference type="ChEBI" id="CHEBI:30616"/>
        <dbReference type="ChEBI" id="CHEBI:78499"/>
        <dbReference type="ChEBI" id="CHEBI:78503"/>
        <dbReference type="ChEBI" id="CHEBI:456216"/>
        <dbReference type="EC" id="2.7.2.17"/>
    </reaction>
</comment>
<comment type="similarity">
    <text evidence="8">Belongs to the acetylglutamate kinase family. LysZ subfamily.</text>
</comment>
<dbReference type="InterPro" id="IPR001048">
    <property type="entry name" value="Asp/Glu/Uridylate_kinase"/>
</dbReference>
<sequence>MTLVVKIGGGAGVATTAIVQEIARLVAEGERVVLLHGGSDLTNTLSERLGHPMRMITSPSGMTSRYTDSETLQIFAMAVAGQINTELVAQLQQAGVNAFGMAGVDGRLLVARRKAVVRSVTPEGRVQILRDDYTGQIEQVNSALVEQLLSAGYTPVIAPLALSHQGERLNVDGDRAAAAVAAALHADTLAIMTNVPGLLENPQDTSTLIETIPVAQLDTYMQYAKGRMRKKLLGAQEALRGGVSRVCIGSASLRAVINGAGTTITNESEEDPRTASDPRTTETVRQIETSHTAIREMVSLS</sequence>
<dbReference type="InterPro" id="IPR001057">
    <property type="entry name" value="Glu/AcGlu_kinase"/>
</dbReference>
<evidence type="ECO:0000256" key="9">
    <source>
        <dbReference type="SAM" id="MobiDB-lite"/>
    </source>
</evidence>
<comment type="caution">
    <text evidence="8">Lacks conserved residue(s) required for the propagation of feature annotation.</text>
</comment>
<keyword evidence="4 8" id="KW-0547">Nucleotide-binding</keyword>
<feature type="domain" description="Aspartate/glutamate/uridylate kinase" evidence="10">
    <location>
        <begin position="1"/>
        <end position="249"/>
    </location>
</feature>
<evidence type="ECO:0000256" key="8">
    <source>
        <dbReference type="HAMAP-Rule" id="MF_02082"/>
    </source>
</evidence>
<dbReference type="InterPro" id="IPR037529">
    <property type="entry name" value="LysZ"/>
</dbReference>
<evidence type="ECO:0000259" key="10">
    <source>
        <dbReference type="Pfam" id="PF00696"/>
    </source>
</evidence>
<evidence type="ECO:0000313" key="11">
    <source>
        <dbReference type="EMBL" id="GLV59056.1"/>
    </source>
</evidence>
<keyword evidence="5 8" id="KW-0418">Kinase</keyword>
<dbReference type="PANTHER" id="PTHR23342">
    <property type="entry name" value="N-ACETYLGLUTAMATE SYNTHASE"/>
    <property type="match status" value="1"/>
</dbReference>
<dbReference type="InterPro" id="IPR036393">
    <property type="entry name" value="AceGlu_kinase-like_sf"/>
</dbReference>
<dbReference type="PANTHER" id="PTHR23342:SF20">
    <property type="entry name" value="[LYSW]-AMINOADIPATE KINASE"/>
    <property type="match status" value="1"/>
</dbReference>
<protein>
    <recommendedName>
        <fullName evidence="8">Putative [LysW]-aminoadipate kinase</fullName>
        <ecNumber evidence="8">2.7.2.17</ecNumber>
    </recommendedName>
</protein>
<gene>
    <name evidence="8" type="primary">lysZ</name>
    <name evidence="11" type="ORF">KDH_58840</name>
</gene>
<comment type="caution">
    <text evidence="11">The sequence shown here is derived from an EMBL/GenBank/DDBJ whole genome shotgun (WGS) entry which is preliminary data.</text>
</comment>
<dbReference type="NCBIfam" id="NF010659">
    <property type="entry name" value="PRK14058.1-1"/>
    <property type="match status" value="1"/>
</dbReference>
<dbReference type="EC" id="2.7.2.17" evidence="8"/>
<dbReference type="RefSeq" id="WP_338255527.1">
    <property type="nucleotide sequence ID" value="NZ_BSRI01000002.1"/>
</dbReference>
<name>A0ABQ6FZ77_9CHLR</name>
<evidence type="ECO:0000256" key="7">
    <source>
        <dbReference type="ARBA" id="ARBA00023154"/>
    </source>
</evidence>
<keyword evidence="6 8" id="KW-0067">ATP-binding</keyword>
<dbReference type="NCBIfam" id="TIGR00761">
    <property type="entry name" value="argB"/>
    <property type="match status" value="1"/>
</dbReference>
<dbReference type="Gene3D" id="3.40.1160.10">
    <property type="entry name" value="Acetylglutamate kinase-like"/>
    <property type="match status" value="1"/>
</dbReference>
<evidence type="ECO:0000256" key="5">
    <source>
        <dbReference type="ARBA" id="ARBA00022777"/>
    </source>
</evidence>
<keyword evidence="2 8" id="KW-0028">Amino-acid biosynthesis</keyword>
<evidence type="ECO:0000256" key="4">
    <source>
        <dbReference type="ARBA" id="ARBA00022741"/>
    </source>
</evidence>
<feature type="site" description="Transition state stabilizer" evidence="8">
    <location>
        <position position="6"/>
    </location>
</feature>
<evidence type="ECO:0000256" key="2">
    <source>
        <dbReference type="ARBA" id="ARBA00022605"/>
    </source>
</evidence>
<evidence type="ECO:0000256" key="3">
    <source>
        <dbReference type="ARBA" id="ARBA00022679"/>
    </source>
</evidence>
<organism evidence="11 12">
    <name type="scientific">Dictyobacter halimunensis</name>
    <dbReference type="NCBI Taxonomy" id="3026934"/>
    <lineage>
        <taxon>Bacteria</taxon>
        <taxon>Bacillati</taxon>
        <taxon>Chloroflexota</taxon>
        <taxon>Ktedonobacteria</taxon>
        <taxon>Ktedonobacterales</taxon>
        <taxon>Dictyobacteraceae</taxon>
        <taxon>Dictyobacter</taxon>
    </lineage>
</organism>
<proteinExistence type="inferred from homology"/>
<dbReference type="PIRSF" id="PIRSF000728">
    <property type="entry name" value="NAGK"/>
    <property type="match status" value="1"/>
</dbReference>
<reference evidence="11 12" key="1">
    <citation type="submission" date="2023-02" db="EMBL/GenBank/DDBJ databases">
        <title>Dictyobacter halimunensis sp. nov., a new member of the class Ktedonobacteria from forest soil in a geothermal area.</title>
        <authorList>
            <person name="Rachmania M.K."/>
            <person name="Ningsih F."/>
            <person name="Sakai Y."/>
            <person name="Yabe S."/>
            <person name="Yokota A."/>
            <person name="Sjamsuridzal W."/>
        </authorList>
    </citation>
    <scope>NUCLEOTIDE SEQUENCE [LARGE SCALE GENOMIC DNA]</scope>
    <source>
        <strain evidence="11 12">S3.2.2.5</strain>
    </source>
</reference>
<feature type="region of interest" description="Disordered" evidence="9">
    <location>
        <begin position="264"/>
        <end position="285"/>
    </location>
</feature>
<dbReference type="PRINTS" id="PR00474">
    <property type="entry name" value="GLU5KINASE"/>
</dbReference>
<evidence type="ECO:0000313" key="12">
    <source>
        <dbReference type="Proteomes" id="UP001344906"/>
    </source>
</evidence>
<keyword evidence="1 8" id="KW-0963">Cytoplasm</keyword>
<dbReference type="Proteomes" id="UP001344906">
    <property type="component" value="Unassembled WGS sequence"/>
</dbReference>
<feature type="binding site" evidence="8">
    <location>
        <position position="65"/>
    </location>
    <ligand>
        <name>substrate</name>
    </ligand>
</feature>
<keyword evidence="12" id="KW-1185">Reference proteome</keyword>
<accession>A0ABQ6FZ77</accession>
<comment type="pathway">
    <text evidence="8">Amino-acid biosynthesis; L-lysine biosynthesis via AAA pathway; L-lysine from L-alpha-aminoadipate (Thermus route): step 2/5.</text>
</comment>
<keyword evidence="7 8" id="KW-0457">Lysine biosynthesis</keyword>
<dbReference type="HAMAP" id="MF_02082">
    <property type="entry name" value="LysZ"/>
    <property type="match status" value="1"/>
</dbReference>
<feature type="site" description="Transition state stabilizer" evidence="8">
    <location>
        <position position="231"/>
    </location>
</feature>